<evidence type="ECO:0000313" key="1">
    <source>
        <dbReference type="EMBL" id="SEG51141.1"/>
    </source>
</evidence>
<evidence type="ECO:0000313" key="2">
    <source>
        <dbReference type="Proteomes" id="UP000236737"/>
    </source>
</evidence>
<accession>A0A1H6ARJ9</accession>
<proteinExistence type="predicted"/>
<sequence length="287" mass="34795">MVKIKVGYLISYDFELLFTSLKELYSYVDSVYLAIDVNRTTWSGNPFVIPETFFEKINRIDVKKKIHIYEDNFYIPNLTPLECDTRERNMLLKKMGKGWLMQVDVDEYIYDFKYVSKYLNKYWYLTIFPKITPIIFRGKLVTLYKQISNGYLYIEDNESFPFITNYPKYELVRSNSKIKNHFTNINVIHQSWARTEEEIKIKTTNWGHRDDFDTQEYFNFWKNLSSSNYLNFKNLHPIVPEIWQELHFLPSDSIDDFITKYKINKKQMLLLMDSKKMVKHYLLNFFK</sequence>
<dbReference type="RefSeq" id="WP_104000980.1">
    <property type="nucleotide sequence ID" value="NZ_FNVP01000019.1"/>
</dbReference>
<dbReference type="OrthoDB" id="745987at2"/>
<dbReference type="Proteomes" id="UP000236737">
    <property type="component" value="Unassembled WGS sequence"/>
</dbReference>
<protein>
    <recommendedName>
        <fullName evidence="3">Glycosyl transferase family 2</fullName>
    </recommendedName>
</protein>
<gene>
    <name evidence="1" type="ORF">SAMN04488130_11920</name>
</gene>
<dbReference type="AlphaFoldDB" id="A0A1H6ARJ9"/>
<organism evidence="1 2">
    <name type="scientific">Flavobacterium urumqiense</name>
    <dbReference type="NCBI Taxonomy" id="935224"/>
    <lineage>
        <taxon>Bacteria</taxon>
        <taxon>Pseudomonadati</taxon>
        <taxon>Bacteroidota</taxon>
        <taxon>Flavobacteriia</taxon>
        <taxon>Flavobacteriales</taxon>
        <taxon>Flavobacteriaceae</taxon>
        <taxon>Flavobacterium</taxon>
    </lineage>
</organism>
<name>A0A1H6ARJ9_9FLAO</name>
<keyword evidence="2" id="KW-1185">Reference proteome</keyword>
<evidence type="ECO:0008006" key="3">
    <source>
        <dbReference type="Google" id="ProtNLM"/>
    </source>
</evidence>
<dbReference type="EMBL" id="FNVP01000019">
    <property type="protein sequence ID" value="SEG51141.1"/>
    <property type="molecule type" value="Genomic_DNA"/>
</dbReference>
<reference evidence="2" key="1">
    <citation type="submission" date="2016-10" db="EMBL/GenBank/DDBJ databases">
        <authorList>
            <person name="Varghese N."/>
            <person name="Submissions S."/>
        </authorList>
    </citation>
    <scope>NUCLEOTIDE SEQUENCE [LARGE SCALE GENOMIC DNA]</scope>
    <source>
        <strain evidence="2">CGMCC 1.9230</strain>
    </source>
</reference>